<dbReference type="GO" id="GO:1990130">
    <property type="term" value="C:GATOR1 complex"/>
    <property type="evidence" value="ECO:0007669"/>
    <property type="project" value="TreeGrafter"/>
</dbReference>
<protein>
    <recommendedName>
        <fullName evidence="5">Nitrogen permease regulator 2</fullName>
    </recommendedName>
</protein>
<evidence type="ECO:0000256" key="2">
    <source>
        <dbReference type="SAM" id="MobiDB-lite"/>
    </source>
</evidence>
<comment type="caution">
    <text evidence="3">The sequence shown here is derived from an EMBL/GenBank/DDBJ whole genome shotgun (WGS) entry which is preliminary data.</text>
</comment>
<comment type="similarity">
    <text evidence="1">Belongs to the NPR2 family.</text>
</comment>
<gene>
    <name evidence="3" type="ORF">OGAPHI_007086</name>
</gene>
<dbReference type="EMBL" id="JAEUBE010000504">
    <property type="protein sequence ID" value="KAH3660500.1"/>
    <property type="molecule type" value="Genomic_DNA"/>
</dbReference>
<dbReference type="InterPro" id="IPR009348">
    <property type="entry name" value="NPR2-like"/>
</dbReference>
<evidence type="ECO:0000256" key="1">
    <source>
        <dbReference type="ARBA" id="ARBA00008433"/>
    </source>
</evidence>
<reference evidence="3" key="1">
    <citation type="journal article" date="2021" name="Open Biol.">
        <title>Shared evolutionary footprints suggest mitochondrial oxidative damage underlies multiple complex I losses in fungi.</title>
        <authorList>
            <person name="Schikora-Tamarit M.A."/>
            <person name="Marcet-Houben M."/>
            <person name="Nosek J."/>
            <person name="Gabaldon T."/>
        </authorList>
    </citation>
    <scope>NUCLEOTIDE SEQUENCE</scope>
    <source>
        <strain evidence="3">CBS6075</strain>
    </source>
</reference>
<dbReference type="AlphaFoldDB" id="A0A9P8T044"/>
<dbReference type="Proteomes" id="UP000769157">
    <property type="component" value="Unassembled WGS sequence"/>
</dbReference>
<feature type="compositionally biased region" description="Polar residues" evidence="2">
    <location>
        <begin position="364"/>
        <end position="378"/>
    </location>
</feature>
<dbReference type="GeneID" id="70239050"/>
<dbReference type="Pfam" id="PF06218">
    <property type="entry name" value="NPR2"/>
    <property type="match status" value="1"/>
</dbReference>
<dbReference type="PANTHER" id="PTHR12991:SF10">
    <property type="entry name" value="GATOR COMPLEX PROTEIN NPRL2"/>
    <property type="match status" value="1"/>
</dbReference>
<feature type="region of interest" description="Disordered" evidence="2">
    <location>
        <begin position="345"/>
        <end position="389"/>
    </location>
</feature>
<accession>A0A9P8T044</accession>
<dbReference type="GO" id="GO:0005774">
    <property type="term" value="C:vacuolar membrane"/>
    <property type="evidence" value="ECO:0007669"/>
    <property type="project" value="TreeGrafter"/>
</dbReference>
<reference evidence="3" key="2">
    <citation type="submission" date="2021-01" db="EMBL/GenBank/DDBJ databases">
        <authorList>
            <person name="Schikora-Tamarit M.A."/>
        </authorList>
    </citation>
    <scope>NUCLEOTIDE SEQUENCE</scope>
    <source>
        <strain evidence="3">CBS6075</strain>
    </source>
</reference>
<evidence type="ECO:0000313" key="3">
    <source>
        <dbReference type="EMBL" id="KAH3660500.1"/>
    </source>
</evidence>
<dbReference type="GO" id="GO:0005096">
    <property type="term" value="F:GTPase activator activity"/>
    <property type="evidence" value="ECO:0007669"/>
    <property type="project" value="TreeGrafter"/>
</dbReference>
<dbReference type="RefSeq" id="XP_046058203.1">
    <property type="nucleotide sequence ID" value="XM_046208443.1"/>
</dbReference>
<evidence type="ECO:0008006" key="5">
    <source>
        <dbReference type="Google" id="ProtNLM"/>
    </source>
</evidence>
<dbReference type="GO" id="GO:1904262">
    <property type="term" value="P:negative regulation of TORC1 signaling"/>
    <property type="evidence" value="ECO:0007669"/>
    <property type="project" value="TreeGrafter"/>
</dbReference>
<sequence length="584" mass="66338">MSSDGFTPILSMFYAMFHPTEGTKVVCQVPSGSVVPSDRNKDSSSFAVPLFDFDSIKNYVIPKPALCNKLVTFKISNYRVVGFPVNIYGSHYARNSFNFNLCFVFNYEEDTTPYEGHVRRLGHMFRALEEQSQILSKADKNHEVFFKPQNESEPVKTWTKSSNYIKTIQDEDIGNEGAYQNQEQGQPTEPILSSIESLVQQIYQDLNNYSECLIPIDSANSVDIKLFPILPPPPEVDACDVPIATVKLESMVDPLWDPTMVKILPYINGINCVKKISVLADSDYQLTKQCIQHLIHFKSVTILDIFQFSNCYAPTSHIATFLRDPSMATECQGYVISTTGTFPDMPLRRRRMSSSNSDVDHASIHSSSLGADRPSNTPDAHHASFSPRTNSLYQNFKPSNSKMQMVPLPSKATLFYLYCSMNQNLTLKQWYVENSKLLAHIDIRRLITFGVLRGIIYRVRSYPVSGKLSSSIDIGTTYSNHNNASHLKSAYNVSVLPVTKPSFQRLSNDFDEEDELVEADELNDKFVDLLDLKSERIKRQKEARLLRLLKKCKDFDMICTEMSMPRKDVMELLTRLGEWNVVNS</sequence>
<dbReference type="OrthoDB" id="338854at2759"/>
<proteinExistence type="inferred from homology"/>
<organism evidence="3 4">
    <name type="scientific">Ogataea philodendri</name>
    <dbReference type="NCBI Taxonomy" id="1378263"/>
    <lineage>
        <taxon>Eukaryota</taxon>
        <taxon>Fungi</taxon>
        <taxon>Dikarya</taxon>
        <taxon>Ascomycota</taxon>
        <taxon>Saccharomycotina</taxon>
        <taxon>Pichiomycetes</taxon>
        <taxon>Pichiales</taxon>
        <taxon>Pichiaceae</taxon>
        <taxon>Ogataea</taxon>
    </lineage>
</organism>
<evidence type="ECO:0000313" key="4">
    <source>
        <dbReference type="Proteomes" id="UP000769157"/>
    </source>
</evidence>
<name>A0A9P8T044_9ASCO</name>
<dbReference type="PANTHER" id="PTHR12991">
    <property type="entry name" value="NITROGEN PERMEASE REGULATOR 2/TUMOR SUPPRESSOR CANDIDATE 4"/>
    <property type="match status" value="1"/>
</dbReference>
<dbReference type="GO" id="GO:0010508">
    <property type="term" value="P:positive regulation of autophagy"/>
    <property type="evidence" value="ECO:0007669"/>
    <property type="project" value="TreeGrafter"/>
</dbReference>
<keyword evidence="4" id="KW-1185">Reference proteome</keyword>